<proteinExistence type="predicted"/>
<comment type="caution">
    <text evidence="2">The sequence shown here is derived from an EMBL/GenBank/DDBJ whole genome shotgun (WGS) entry which is preliminary data.</text>
</comment>
<evidence type="ECO:0000256" key="1">
    <source>
        <dbReference type="SAM" id="SignalP"/>
    </source>
</evidence>
<protein>
    <submittedName>
        <fullName evidence="2">Spy/CpxP family protein refolding chaperone</fullName>
    </submittedName>
</protein>
<dbReference type="AlphaFoldDB" id="A0A933KZJ2"/>
<dbReference type="GO" id="GO:0042597">
    <property type="term" value="C:periplasmic space"/>
    <property type="evidence" value="ECO:0007669"/>
    <property type="project" value="InterPro"/>
</dbReference>
<keyword evidence="1" id="KW-0732">Signal</keyword>
<dbReference type="InterPro" id="IPR012899">
    <property type="entry name" value="LTXXQ"/>
</dbReference>
<feature type="chain" id="PRO_5036874338" evidence="1">
    <location>
        <begin position="25"/>
        <end position="202"/>
    </location>
</feature>
<evidence type="ECO:0000313" key="3">
    <source>
        <dbReference type="Proteomes" id="UP000782610"/>
    </source>
</evidence>
<sequence length="202" mass="21195">MKSSTALVAIVVATIGLSALPAIAQNTASPTPVSARMADGGRGGMHGMMMHDRDGAGRGSILDLACSDKGSEALEIALVRLAHSVDLTAEQQTLFDAFRTKALTTQTSFADTCKAALPDSAADAQPDLLIGLKSRLAVDTARLAALNEVLPSFEAFYNSLTDAQKADLMPGREHGMFGHFGDRGMDRGGMMDRMDRSAAPGR</sequence>
<dbReference type="Pfam" id="PF07813">
    <property type="entry name" value="LTXXQ"/>
    <property type="match status" value="1"/>
</dbReference>
<evidence type="ECO:0000313" key="2">
    <source>
        <dbReference type="EMBL" id="MBI4920382.1"/>
    </source>
</evidence>
<dbReference type="Proteomes" id="UP000782610">
    <property type="component" value="Unassembled WGS sequence"/>
</dbReference>
<gene>
    <name evidence="2" type="ORF">HY834_01415</name>
</gene>
<name>A0A933KZJ2_9HYPH</name>
<organism evidence="2 3">
    <name type="scientific">Devosia nanyangense</name>
    <dbReference type="NCBI Taxonomy" id="1228055"/>
    <lineage>
        <taxon>Bacteria</taxon>
        <taxon>Pseudomonadati</taxon>
        <taxon>Pseudomonadota</taxon>
        <taxon>Alphaproteobacteria</taxon>
        <taxon>Hyphomicrobiales</taxon>
        <taxon>Devosiaceae</taxon>
        <taxon>Devosia</taxon>
    </lineage>
</organism>
<reference evidence="2" key="1">
    <citation type="submission" date="2020-07" db="EMBL/GenBank/DDBJ databases">
        <title>Huge and variable diversity of episymbiotic CPR bacteria and DPANN archaea in groundwater ecosystems.</title>
        <authorList>
            <person name="He C.Y."/>
            <person name="Keren R."/>
            <person name="Whittaker M."/>
            <person name="Farag I.F."/>
            <person name="Doudna J."/>
            <person name="Cate J.H.D."/>
            <person name="Banfield J.F."/>
        </authorList>
    </citation>
    <scope>NUCLEOTIDE SEQUENCE</scope>
    <source>
        <strain evidence="2">NC_groundwater_1586_Pr3_B-0.1um_66_15</strain>
    </source>
</reference>
<dbReference type="EMBL" id="JACRAF010000004">
    <property type="protein sequence ID" value="MBI4920382.1"/>
    <property type="molecule type" value="Genomic_DNA"/>
</dbReference>
<accession>A0A933KZJ2</accession>
<feature type="signal peptide" evidence="1">
    <location>
        <begin position="1"/>
        <end position="24"/>
    </location>
</feature>